<dbReference type="Gene3D" id="2.60.120.10">
    <property type="entry name" value="Jelly Rolls"/>
    <property type="match status" value="1"/>
</dbReference>
<organism evidence="3 4">
    <name type="scientific">Herbaspirillum robiniae</name>
    <dbReference type="NCBI Taxonomy" id="2014887"/>
    <lineage>
        <taxon>Bacteria</taxon>
        <taxon>Pseudomonadati</taxon>
        <taxon>Pseudomonadota</taxon>
        <taxon>Betaproteobacteria</taxon>
        <taxon>Burkholderiales</taxon>
        <taxon>Oxalobacteraceae</taxon>
        <taxon>Herbaspirillum</taxon>
    </lineage>
</organism>
<dbReference type="AlphaFoldDB" id="A0A246WR12"/>
<dbReference type="InterPro" id="IPR014710">
    <property type="entry name" value="RmlC-like_jellyroll"/>
</dbReference>
<dbReference type="SUPFAM" id="SSF51182">
    <property type="entry name" value="RmlC-like cupins"/>
    <property type="match status" value="1"/>
</dbReference>
<evidence type="ECO:0000256" key="1">
    <source>
        <dbReference type="SAM" id="SignalP"/>
    </source>
</evidence>
<dbReference type="RefSeq" id="WP_088751713.1">
    <property type="nucleotide sequence ID" value="NZ_NJGU01000008.1"/>
</dbReference>
<gene>
    <name evidence="3" type="ORF">CEJ42_15655</name>
</gene>
<dbReference type="EMBL" id="NJGU01000008">
    <property type="protein sequence ID" value="OWY28060.1"/>
    <property type="molecule type" value="Genomic_DNA"/>
</dbReference>
<evidence type="ECO:0000313" key="3">
    <source>
        <dbReference type="EMBL" id="OWY28060.1"/>
    </source>
</evidence>
<dbReference type="InterPro" id="IPR011051">
    <property type="entry name" value="RmlC_Cupin_sf"/>
</dbReference>
<feature type="signal peptide" evidence="1">
    <location>
        <begin position="1"/>
        <end position="27"/>
    </location>
</feature>
<feature type="domain" description="Cupin type-2" evidence="2">
    <location>
        <begin position="76"/>
        <end position="139"/>
    </location>
</feature>
<dbReference type="Proteomes" id="UP000197596">
    <property type="component" value="Unassembled WGS sequence"/>
</dbReference>
<protein>
    <submittedName>
        <fullName evidence="3">Cupin</fullName>
    </submittedName>
</protein>
<accession>A0A246WR12</accession>
<name>A0A246WR12_9BURK</name>
<dbReference type="Pfam" id="PF07883">
    <property type="entry name" value="Cupin_2"/>
    <property type="match status" value="1"/>
</dbReference>
<reference evidence="3 4" key="1">
    <citation type="submission" date="2017-06" db="EMBL/GenBank/DDBJ databases">
        <title>Herbaspirillum phytohormonus sp. nov., isolated from the root nodule of Robinia pseudoacacia in lead-zinc mine.</title>
        <authorList>
            <person name="Fan M."/>
            <person name="Lin Y."/>
        </authorList>
    </citation>
    <scope>NUCLEOTIDE SEQUENCE [LARGE SCALE GENOMIC DNA]</scope>
    <source>
        <strain evidence="3 4">HZ10</strain>
    </source>
</reference>
<feature type="chain" id="PRO_5012987240" evidence="1">
    <location>
        <begin position="28"/>
        <end position="156"/>
    </location>
</feature>
<proteinExistence type="predicted"/>
<sequence length="156" mass="16746">MHRITAIALITAALGAAFIMATPAAQAEKQPHEAAPRPLVSFPAAQLTWRELPGSGGIQVADVRGSLTGKGAYEAFVIFPAGKDNPYHLHTRNLPTVVIRGSFYAVIDGKRSDYPAGSFYNLPAGMPHYSGCAKGEDCLLFQYQSDHFDMVPVDGK</sequence>
<comment type="caution">
    <text evidence="3">The sequence shown here is derived from an EMBL/GenBank/DDBJ whole genome shotgun (WGS) entry which is preliminary data.</text>
</comment>
<evidence type="ECO:0000313" key="4">
    <source>
        <dbReference type="Proteomes" id="UP000197596"/>
    </source>
</evidence>
<evidence type="ECO:0000259" key="2">
    <source>
        <dbReference type="Pfam" id="PF07883"/>
    </source>
</evidence>
<keyword evidence="1" id="KW-0732">Signal</keyword>
<dbReference type="InterPro" id="IPR013096">
    <property type="entry name" value="Cupin_2"/>
</dbReference>